<dbReference type="InterPro" id="IPR036388">
    <property type="entry name" value="WH-like_DNA-bd_sf"/>
</dbReference>
<feature type="domain" description="HTH lysR-type" evidence="5">
    <location>
        <begin position="1"/>
        <end position="58"/>
    </location>
</feature>
<dbReference type="InterPro" id="IPR036390">
    <property type="entry name" value="WH_DNA-bd_sf"/>
</dbReference>
<dbReference type="PROSITE" id="PS50931">
    <property type="entry name" value="HTH_LYSR"/>
    <property type="match status" value="1"/>
</dbReference>
<evidence type="ECO:0000259" key="5">
    <source>
        <dbReference type="PROSITE" id="PS50931"/>
    </source>
</evidence>
<evidence type="ECO:0000256" key="4">
    <source>
        <dbReference type="ARBA" id="ARBA00023163"/>
    </source>
</evidence>
<dbReference type="SUPFAM" id="SSF46785">
    <property type="entry name" value="Winged helix' DNA-binding domain"/>
    <property type="match status" value="1"/>
</dbReference>
<organism evidence="6 7">
    <name type="scientific">Aminobacter carboxidus</name>
    <dbReference type="NCBI Taxonomy" id="376165"/>
    <lineage>
        <taxon>Bacteria</taxon>
        <taxon>Pseudomonadati</taxon>
        <taxon>Pseudomonadota</taxon>
        <taxon>Alphaproteobacteria</taxon>
        <taxon>Hyphomicrobiales</taxon>
        <taxon>Phyllobacteriaceae</taxon>
        <taxon>Aminobacter</taxon>
    </lineage>
</organism>
<dbReference type="PRINTS" id="PR00039">
    <property type="entry name" value="HTHLYSR"/>
</dbReference>
<proteinExistence type="inferred from homology"/>
<dbReference type="InterPro" id="IPR050950">
    <property type="entry name" value="HTH-type_LysR_regulators"/>
</dbReference>
<dbReference type="Gene3D" id="3.40.190.290">
    <property type="match status" value="1"/>
</dbReference>
<dbReference type="Pfam" id="PF00126">
    <property type="entry name" value="HTH_1"/>
    <property type="match status" value="1"/>
</dbReference>
<keyword evidence="3" id="KW-0238">DNA-binding</keyword>
<reference evidence="6 7" key="1">
    <citation type="submission" date="2020-09" db="EMBL/GenBank/DDBJ databases">
        <title>Draft Genome Sequence of Aminobacter carboxidus type strain DSM 1086, a soil Gram-negative carboxydobacterium.</title>
        <authorList>
            <person name="Turrini P."/>
            <person name="Tescari M."/>
            <person name="Artuso I."/>
            <person name="Lugli G.A."/>
            <person name="Frangipani E."/>
            <person name="Ventura M."/>
            <person name="Visca P."/>
        </authorList>
    </citation>
    <scope>NUCLEOTIDE SEQUENCE [LARGE SCALE GENOMIC DNA]</scope>
    <source>
        <strain evidence="6 7">DSM 1086</strain>
    </source>
</reference>
<keyword evidence="4" id="KW-0804">Transcription</keyword>
<keyword evidence="2" id="KW-0805">Transcription regulation</keyword>
<name>A0ABR9GQX9_9HYPH</name>
<dbReference type="Proteomes" id="UP000598227">
    <property type="component" value="Unassembled WGS sequence"/>
</dbReference>
<dbReference type="EMBL" id="JACZEP010000005">
    <property type="protein sequence ID" value="MBE1206077.1"/>
    <property type="molecule type" value="Genomic_DNA"/>
</dbReference>
<dbReference type="RefSeq" id="WP_192567358.1">
    <property type="nucleotide sequence ID" value="NZ_JACZEP010000005.1"/>
</dbReference>
<dbReference type="Gene3D" id="1.10.10.10">
    <property type="entry name" value="Winged helix-like DNA-binding domain superfamily/Winged helix DNA-binding domain"/>
    <property type="match status" value="1"/>
</dbReference>
<dbReference type="PANTHER" id="PTHR30419">
    <property type="entry name" value="HTH-TYPE TRANSCRIPTIONAL REGULATOR YBHD"/>
    <property type="match status" value="1"/>
</dbReference>
<accession>A0ABR9GQX9</accession>
<evidence type="ECO:0000256" key="1">
    <source>
        <dbReference type="ARBA" id="ARBA00009437"/>
    </source>
</evidence>
<dbReference type="SUPFAM" id="SSF53850">
    <property type="entry name" value="Periplasmic binding protein-like II"/>
    <property type="match status" value="1"/>
</dbReference>
<evidence type="ECO:0000313" key="7">
    <source>
        <dbReference type="Proteomes" id="UP000598227"/>
    </source>
</evidence>
<evidence type="ECO:0000313" key="6">
    <source>
        <dbReference type="EMBL" id="MBE1206077.1"/>
    </source>
</evidence>
<sequence length="302" mass="33095">MDLRQIQYFVALYEEKSITKAARRLHVVQPAVSMQIRRIEADYGVTLFERTTSGVYPNQAANTVYPMCLEVLANVEKLRRTLRHGSGKIDGTLNVGVPPSIAHGILAGVLMDFQQRYPDVQIAVSEGYSAHLVDWLLQGDLDFAVLGEFEDDRRLHCEPLAIEELRVLTSTATPVTGDSITGRELQRLKLILPSTKNLIRILIDAEFERAGLTLAPSMEVDSLATVFAAARQPGWASILPAAAISDADLDRGMRSLALVEPAIRRTLVASFPTLKPSSAAAHEFLKALKWAVLQAGGIEILA</sequence>
<evidence type="ECO:0000256" key="3">
    <source>
        <dbReference type="ARBA" id="ARBA00023125"/>
    </source>
</evidence>
<dbReference type="Pfam" id="PF03466">
    <property type="entry name" value="LysR_substrate"/>
    <property type="match status" value="1"/>
</dbReference>
<gene>
    <name evidence="6" type="ORF">IHE39_17410</name>
</gene>
<comment type="similarity">
    <text evidence="1">Belongs to the LysR transcriptional regulatory family.</text>
</comment>
<dbReference type="InterPro" id="IPR000847">
    <property type="entry name" value="LysR_HTH_N"/>
</dbReference>
<protein>
    <submittedName>
        <fullName evidence="6">LysR family transcriptional regulator</fullName>
    </submittedName>
</protein>
<comment type="caution">
    <text evidence="6">The sequence shown here is derived from an EMBL/GenBank/DDBJ whole genome shotgun (WGS) entry which is preliminary data.</text>
</comment>
<evidence type="ECO:0000256" key="2">
    <source>
        <dbReference type="ARBA" id="ARBA00023015"/>
    </source>
</evidence>
<keyword evidence="7" id="KW-1185">Reference proteome</keyword>
<dbReference type="InterPro" id="IPR005119">
    <property type="entry name" value="LysR_subst-bd"/>
</dbReference>